<dbReference type="AlphaFoldDB" id="A0A397J857"/>
<proteinExistence type="predicted"/>
<accession>A0A397J857</accession>
<keyword evidence="2" id="KW-1185">Reference proteome</keyword>
<dbReference type="EMBL" id="PQFF01000085">
    <property type="protein sequence ID" value="RHZ83667.1"/>
    <property type="molecule type" value="Genomic_DNA"/>
</dbReference>
<reference evidence="1 2" key="1">
    <citation type="submission" date="2018-08" db="EMBL/GenBank/DDBJ databases">
        <title>Genome and evolution of the arbuscular mycorrhizal fungus Diversispora epigaea (formerly Glomus versiforme) and its bacterial endosymbionts.</title>
        <authorList>
            <person name="Sun X."/>
            <person name="Fei Z."/>
            <person name="Harrison M."/>
        </authorList>
    </citation>
    <scope>NUCLEOTIDE SEQUENCE [LARGE SCALE GENOMIC DNA]</scope>
    <source>
        <strain evidence="1 2">IT104</strain>
    </source>
</reference>
<gene>
    <name evidence="1" type="ORF">Glove_89g120</name>
</gene>
<sequence>MKSNFVAQFGFGVVRNLRSGENCTIPNSFFQFKRFVIRYAKEYNIDGHSNQTILSKSQSKLWLKNSDEQKNFFQGFASIPHQQISI</sequence>
<protein>
    <recommendedName>
        <fullName evidence="3">HMG box domain-containing protein</fullName>
    </recommendedName>
</protein>
<organism evidence="1 2">
    <name type="scientific">Diversispora epigaea</name>
    <dbReference type="NCBI Taxonomy" id="1348612"/>
    <lineage>
        <taxon>Eukaryota</taxon>
        <taxon>Fungi</taxon>
        <taxon>Fungi incertae sedis</taxon>
        <taxon>Mucoromycota</taxon>
        <taxon>Glomeromycotina</taxon>
        <taxon>Glomeromycetes</taxon>
        <taxon>Diversisporales</taxon>
        <taxon>Diversisporaceae</taxon>
        <taxon>Diversispora</taxon>
    </lineage>
</organism>
<evidence type="ECO:0000313" key="2">
    <source>
        <dbReference type="Proteomes" id="UP000266861"/>
    </source>
</evidence>
<evidence type="ECO:0000313" key="1">
    <source>
        <dbReference type="EMBL" id="RHZ83667.1"/>
    </source>
</evidence>
<dbReference type="Proteomes" id="UP000266861">
    <property type="component" value="Unassembled WGS sequence"/>
</dbReference>
<comment type="caution">
    <text evidence="1">The sequence shown here is derived from an EMBL/GenBank/DDBJ whole genome shotgun (WGS) entry which is preliminary data.</text>
</comment>
<evidence type="ECO:0008006" key="3">
    <source>
        <dbReference type="Google" id="ProtNLM"/>
    </source>
</evidence>
<name>A0A397J857_9GLOM</name>